<name>A0A8X6QPG9_NEPPI</name>
<organism evidence="3 5">
    <name type="scientific">Nephila pilipes</name>
    <name type="common">Giant wood spider</name>
    <name type="synonym">Nephila maculata</name>
    <dbReference type="NCBI Taxonomy" id="299642"/>
    <lineage>
        <taxon>Eukaryota</taxon>
        <taxon>Metazoa</taxon>
        <taxon>Ecdysozoa</taxon>
        <taxon>Arthropoda</taxon>
        <taxon>Chelicerata</taxon>
        <taxon>Arachnida</taxon>
        <taxon>Araneae</taxon>
        <taxon>Araneomorphae</taxon>
        <taxon>Entelegynae</taxon>
        <taxon>Araneoidea</taxon>
        <taxon>Nephilidae</taxon>
        <taxon>Nephila</taxon>
    </lineage>
</organism>
<keyword evidence="5" id="KW-1185">Reference proteome</keyword>
<dbReference type="GO" id="GO:0034237">
    <property type="term" value="F:protein kinase A regulatory subunit binding"/>
    <property type="evidence" value="ECO:0007669"/>
    <property type="project" value="TreeGrafter"/>
</dbReference>
<comment type="caution">
    <text evidence="3">The sequence shown here is derived from an EMBL/GenBank/DDBJ whole genome shotgun (WGS) entry which is preliminary data.</text>
</comment>
<dbReference type="Gene3D" id="3.90.950.10">
    <property type="match status" value="1"/>
</dbReference>
<reference evidence="3" key="1">
    <citation type="submission" date="2020-08" db="EMBL/GenBank/DDBJ databases">
        <title>Multicomponent nature underlies the extraordinary mechanical properties of spider dragline silk.</title>
        <authorList>
            <person name="Kono N."/>
            <person name="Nakamura H."/>
            <person name="Mori M."/>
            <person name="Yoshida Y."/>
            <person name="Ohtoshi R."/>
            <person name="Malay A.D."/>
            <person name="Moran D.A.P."/>
            <person name="Tomita M."/>
            <person name="Numata K."/>
            <person name="Arakawa K."/>
        </authorList>
    </citation>
    <scope>NUCLEOTIDE SEQUENCE</scope>
</reference>
<evidence type="ECO:0000313" key="4">
    <source>
        <dbReference type="EMBL" id="GFU41881.1"/>
    </source>
</evidence>
<dbReference type="GO" id="GO:0005737">
    <property type="term" value="C:cytoplasm"/>
    <property type="evidence" value="ECO:0007669"/>
    <property type="project" value="TreeGrafter"/>
</dbReference>
<dbReference type="PANTHER" id="PTHR23276:SF2">
    <property type="entry name" value="PROTEIN PRRC1"/>
    <property type="match status" value="1"/>
</dbReference>
<gene>
    <name evidence="3" type="primary">prrc1-a</name>
    <name evidence="4" type="ORF">NPIL_13601</name>
    <name evidence="3" type="ORF">NPIL_155631</name>
    <name evidence="2" type="ORF">NPIL_53451</name>
    <name evidence="1" type="ORF">NPIL_581821</name>
</gene>
<protein>
    <submittedName>
        <fullName evidence="3">Protein PRRC1-A</fullName>
    </submittedName>
</protein>
<dbReference type="AlphaFoldDB" id="A0A8X6QPG9"/>
<evidence type="ECO:0000313" key="1">
    <source>
        <dbReference type="EMBL" id="GFU11069.1"/>
    </source>
</evidence>
<dbReference type="Proteomes" id="UP000887013">
    <property type="component" value="Unassembled WGS sequence"/>
</dbReference>
<dbReference type="PANTHER" id="PTHR23276">
    <property type="entry name" value="PROTEIN PRRC1"/>
    <property type="match status" value="1"/>
</dbReference>
<dbReference type="InterPro" id="IPR026534">
    <property type="entry name" value="PRRC1"/>
</dbReference>
<accession>A0A8X6QPG9</accession>
<evidence type="ECO:0000313" key="5">
    <source>
        <dbReference type="Proteomes" id="UP000887013"/>
    </source>
</evidence>
<dbReference type="InterPro" id="IPR029001">
    <property type="entry name" value="ITPase-like_fam"/>
</dbReference>
<evidence type="ECO:0000313" key="2">
    <source>
        <dbReference type="EMBL" id="GFU29419.1"/>
    </source>
</evidence>
<dbReference type="SUPFAM" id="SSF52972">
    <property type="entry name" value="ITPase-like"/>
    <property type="match status" value="1"/>
</dbReference>
<dbReference type="EMBL" id="BMAW01132064">
    <property type="protein sequence ID" value="GFU41881.1"/>
    <property type="molecule type" value="Genomic_DNA"/>
</dbReference>
<feature type="non-terminal residue" evidence="3">
    <location>
        <position position="1"/>
    </location>
</feature>
<dbReference type="EMBL" id="BMAW01078457">
    <property type="protein sequence ID" value="GFU11069.1"/>
    <property type="molecule type" value="Genomic_DNA"/>
</dbReference>
<dbReference type="OrthoDB" id="6436968at2759"/>
<proteinExistence type="predicted"/>
<dbReference type="EMBL" id="BMAW01082622">
    <property type="protein sequence ID" value="GFU30060.1"/>
    <property type="molecule type" value="Genomic_DNA"/>
</dbReference>
<sequence>SQNPLRLTIIADATKLQAIEEAFVEVFRGQILTSAVNIDLDSIPKLPVGNSAGLQAAESKISYARNYKVTSENAVVVSTSTLLDQTVLQRWQMATVIYLDDPNLKLCLYNISATIPIPNEYVEEAERQTPPSYHLKEKGLAVSIEQAINNLAKFQPKDAQEFLTGIDPSITLKSAALILAGLYKKFLPTYI</sequence>
<evidence type="ECO:0000313" key="3">
    <source>
        <dbReference type="EMBL" id="GFU30060.1"/>
    </source>
</evidence>
<dbReference type="EMBL" id="BMAW01082476">
    <property type="protein sequence ID" value="GFU29419.1"/>
    <property type="molecule type" value="Genomic_DNA"/>
</dbReference>